<evidence type="ECO:0000256" key="1">
    <source>
        <dbReference type="ARBA" id="ARBA00000798"/>
    </source>
</evidence>
<evidence type="ECO:0000259" key="8">
    <source>
        <dbReference type="Pfam" id="PF13091"/>
    </source>
</evidence>
<dbReference type="GO" id="GO:0016042">
    <property type="term" value="P:lipid catabolic process"/>
    <property type="evidence" value="ECO:0007669"/>
    <property type="project" value="UniProtKB-KW"/>
</dbReference>
<dbReference type="RefSeq" id="WP_147649681.1">
    <property type="nucleotide sequence ID" value="NZ_CP042806.1"/>
</dbReference>
<comment type="similarity">
    <text evidence="2">Belongs to the phospholipase D family.</text>
</comment>
<dbReference type="InterPro" id="IPR025202">
    <property type="entry name" value="PLD-like_dom"/>
</dbReference>
<evidence type="ECO:0000256" key="5">
    <source>
        <dbReference type="ARBA" id="ARBA00022963"/>
    </source>
</evidence>
<dbReference type="AlphaFoldDB" id="A0A5B9EEC2"/>
<dbReference type="GO" id="GO:0004630">
    <property type="term" value="F:phospholipase D activity"/>
    <property type="evidence" value="ECO:0007669"/>
    <property type="project" value="UniProtKB-EC"/>
</dbReference>
<keyword evidence="6" id="KW-0443">Lipid metabolism</keyword>
<evidence type="ECO:0000256" key="7">
    <source>
        <dbReference type="SAM" id="MobiDB-lite"/>
    </source>
</evidence>
<feature type="domain" description="Phospholipase D-like" evidence="8">
    <location>
        <begin position="223"/>
        <end position="356"/>
    </location>
</feature>
<feature type="compositionally biased region" description="Low complexity" evidence="7">
    <location>
        <begin position="575"/>
        <end position="585"/>
    </location>
</feature>
<evidence type="ECO:0000256" key="4">
    <source>
        <dbReference type="ARBA" id="ARBA00022801"/>
    </source>
</evidence>
<organism evidence="9 10">
    <name type="scientific">Terriglobus albidus</name>
    <dbReference type="NCBI Taxonomy" id="1592106"/>
    <lineage>
        <taxon>Bacteria</taxon>
        <taxon>Pseudomonadati</taxon>
        <taxon>Acidobacteriota</taxon>
        <taxon>Terriglobia</taxon>
        <taxon>Terriglobales</taxon>
        <taxon>Acidobacteriaceae</taxon>
        <taxon>Terriglobus</taxon>
    </lineage>
</organism>
<dbReference type="PANTHER" id="PTHR43856">
    <property type="entry name" value="CARDIOLIPIN HYDROLASE"/>
    <property type="match status" value="1"/>
</dbReference>
<keyword evidence="5" id="KW-0442">Lipid degradation</keyword>
<dbReference type="Pfam" id="PF13091">
    <property type="entry name" value="PLDc_2"/>
    <property type="match status" value="1"/>
</dbReference>
<accession>A0A5B9EEC2</accession>
<dbReference type="SUPFAM" id="SSF56024">
    <property type="entry name" value="Phospholipase D/nuclease"/>
    <property type="match status" value="2"/>
</dbReference>
<dbReference type="EC" id="3.1.4.4" evidence="3"/>
<feature type="compositionally biased region" description="Basic residues" evidence="7">
    <location>
        <begin position="586"/>
        <end position="595"/>
    </location>
</feature>
<evidence type="ECO:0000313" key="10">
    <source>
        <dbReference type="Proteomes" id="UP000321820"/>
    </source>
</evidence>
<dbReference type="InterPro" id="IPR051406">
    <property type="entry name" value="PLD_domain"/>
</dbReference>
<keyword evidence="4" id="KW-0378">Hydrolase</keyword>
<evidence type="ECO:0000313" key="9">
    <source>
        <dbReference type="EMBL" id="QEE30392.1"/>
    </source>
</evidence>
<feature type="region of interest" description="Disordered" evidence="7">
    <location>
        <begin position="572"/>
        <end position="595"/>
    </location>
</feature>
<sequence length="636" mass="68410">MAVVTATKGPFSVKAYIGDSKTLLAFNFASAADARNLAGFSIYCQPPSGAKPYYLSNNLRFALPANHAQVASEPPTSTANAPIQKYRWVAFPGLLHGGTQPPTGDYLYTVTPRFFDSNGKMLPMDSNRAATVKVPVGPFAKGALTVGFTRGYMQSQAYAHHFGASTRIEPANRGLQYNTAAQAGTNAQGTPCTYNDIYAWMGASARKLVFDLLNQVENDDSFTLDVFAYDLDEPDIVTIFLKLAAQGKVRMILDDATLHIQHTDSKTHKTITPLEVPFAQQFQAMAKAPAALVRGCFDRYSHDKIFILSKNGSPVRVLTGSTNFSVTGLYVNANHVLAFDDPGVAQHYSDVFEQSWTLLQQYPNQSQAAASSFAGTPLAEQPFTPTGRRVPQMSVTFSPHTLDTTQSLLTAISDRITSEAQADKGNVIFAVMQLTGSNTPVYNTLDAIHNTTTLYSYGISDAPEGTYLYKPGTATGVLVTGRPGKTTLPPPFDQVPSPPGHEIHDKFVVCGLNGDDPVVYCGSSNLATGGEQQNGDNLLQIHDADVATAFAIEALLLVDHYSFLNRYANPKKPHAAPTAATATKKAATKKTVGKKTVKKAAKKTVAKKVAVKTATKKVAKKAVKKAAKKTTKKARP</sequence>
<protein>
    <recommendedName>
        <fullName evidence="3">phospholipase D</fullName>
        <ecNumber evidence="3">3.1.4.4</ecNumber>
    </recommendedName>
</protein>
<keyword evidence="10" id="KW-1185">Reference proteome</keyword>
<dbReference type="KEGG" id="talb:FTW19_21850"/>
<evidence type="ECO:0000256" key="2">
    <source>
        <dbReference type="ARBA" id="ARBA00008664"/>
    </source>
</evidence>
<evidence type="ECO:0000256" key="6">
    <source>
        <dbReference type="ARBA" id="ARBA00023098"/>
    </source>
</evidence>
<proteinExistence type="inferred from homology"/>
<dbReference type="EMBL" id="CP042806">
    <property type="protein sequence ID" value="QEE30392.1"/>
    <property type="molecule type" value="Genomic_DNA"/>
</dbReference>
<name>A0A5B9EEC2_9BACT</name>
<dbReference type="GO" id="GO:0016891">
    <property type="term" value="F:RNA endonuclease activity producing 5'-phosphomonoesters, hydrolytic mechanism"/>
    <property type="evidence" value="ECO:0007669"/>
    <property type="project" value="TreeGrafter"/>
</dbReference>
<evidence type="ECO:0000256" key="3">
    <source>
        <dbReference type="ARBA" id="ARBA00012027"/>
    </source>
</evidence>
<reference evidence="9 10" key="1">
    <citation type="submission" date="2019-08" db="EMBL/GenBank/DDBJ databases">
        <title>Complete genome sequence of Terriglobus albidus strain ORNL.</title>
        <authorList>
            <person name="Podar M."/>
        </authorList>
    </citation>
    <scope>NUCLEOTIDE SEQUENCE [LARGE SCALE GENOMIC DNA]</scope>
    <source>
        <strain evidence="9 10">ORNL</strain>
    </source>
</reference>
<gene>
    <name evidence="9" type="ORF">FTW19_21850</name>
</gene>
<comment type="catalytic activity">
    <reaction evidence="1">
        <text>a 1,2-diacyl-sn-glycero-3-phosphocholine + H2O = a 1,2-diacyl-sn-glycero-3-phosphate + choline + H(+)</text>
        <dbReference type="Rhea" id="RHEA:14445"/>
        <dbReference type="ChEBI" id="CHEBI:15354"/>
        <dbReference type="ChEBI" id="CHEBI:15377"/>
        <dbReference type="ChEBI" id="CHEBI:15378"/>
        <dbReference type="ChEBI" id="CHEBI:57643"/>
        <dbReference type="ChEBI" id="CHEBI:58608"/>
        <dbReference type="EC" id="3.1.4.4"/>
    </reaction>
</comment>
<dbReference type="OrthoDB" id="9789376at2"/>
<dbReference type="Gene3D" id="3.30.870.10">
    <property type="entry name" value="Endonuclease Chain A"/>
    <property type="match status" value="2"/>
</dbReference>
<dbReference type="PANTHER" id="PTHR43856:SF1">
    <property type="entry name" value="MITOCHONDRIAL CARDIOLIPIN HYDROLASE"/>
    <property type="match status" value="1"/>
</dbReference>
<dbReference type="Proteomes" id="UP000321820">
    <property type="component" value="Chromosome"/>
</dbReference>